<proteinExistence type="predicted"/>
<gene>
    <name evidence="1" type="ORF">LCI18_011881</name>
</gene>
<sequence length="204" mass="22367">MAPDPAPPLPLAANRAALSNRISLLLASQSSVLKTMNLGKPAAAPTTKRRAIPENDNDDDDLGRGSRPNEGVGYVPDKKDAQKIGNSKEERMLRGRLLGRDGKVVKKGKVEESESEDDVGRSALGKRKRPRREAEPETEQEAEPAENVEEKIVEVDGDVSMKDDHVKVGDEAQAVTQSDQGADKKRKKKNKKKKKQKVKNGEEK</sequence>
<accession>A0ACD3ZIC9</accession>
<evidence type="ECO:0000313" key="2">
    <source>
        <dbReference type="Proteomes" id="UP000830768"/>
    </source>
</evidence>
<reference evidence="1" key="1">
    <citation type="submission" date="2021-11" db="EMBL/GenBank/DDBJ databases">
        <title>Fusarium solani-melongenae Genome sequencing and assembly.</title>
        <authorList>
            <person name="Xie S."/>
            <person name="Huang L."/>
            <person name="Zhang X."/>
        </authorList>
    </citation>
    <scope>NUCLEOTIDE SEQUENCE</scope>
    <source>
        <strain evidence="1">CRI 24-3</strain>
    </source>
</reference>
<name>A0ACD3ZIC9_FUSSC</name>
<organism evidence="1 2">
    <name type="scientific">Fusarium solani subsp. cucurbitae</name>
    <name type="common">Neocosmosporum cucurbitae</name>
    <dbReference type="NCBI Taxonomy" id="2747967"/>
    <lineage>
        <taxon>Eukaryota</taxon>
        <taxon>Fungi</taxon>
        <taxon>Dikarya</taxon>
        <taxon>Ascomycota</taxon>
        <taxon>Pezizomycotina</taxon>
        <taxon>Sordariomycetes</taxon>
        <taxon>Hypocreomycetidae</taxon>
        <taxon>Hypocreales</taxon>
        <taxon>Nectriaceae</taxon>
        <taxon>Fusarium</taxon>
        <taxon>Fusarium solani species complex</taxon>
    </lineage>
</organism>
<dbReference type="Proteomes" id="UP000830768">
    <property type="component" value="Chromosome 10"/>
</dbReference>
<keyword evidence="2" id="KW-1185">Reference proteome</keyword>
<protein>
    <submittedName>
        <fullName evidence="1">Uncharacterized protein</fullName>
    </submittedName>
</protein>
<evidence type="ECO:0000313" key="1">
    <source>
        <dbReference type="EMBL" id="UPL00947.1"/>
    </source>
</evidence>
<dbReference type="EMBL" id="CP090038">
    <property type="protein sequence ID" value="UPL00947.1"/>
    <property type="molecule type" value="Genomic_DNA"/>
</dbReference>